<dbReference type="InterPro" id="IPR005471">
    <property type="entry name" value="Tscrpt_reg_IclR_N"/>
</dbReference>
<dbReference type="AlphaFoldDB" id="A0A2V1HPL3"/>
<evidence type="ECO:0000256" key="2">
    <source>
        <dbReference type="ARBA" id="ARBA00023125"/>
    </source>
</evidence>
<dbReference type="InterPro" id="IPR029016">
    <property type="entry name" value="GAF-like_dom_sf"/>
</dbReference>
<dbReference type="GO" id="GO:0045892">
    <property type="term" value="P:negative regulation of DNA-templated transcription"/>
    <property type="evidence" value="ECO:0007669"/>
    <property type="project" value="TreeGrafter"/>
</dbReference>
<dbReference type="GO" id="GO:0003700">
    <property type="term" value="F:DNA-binding transcription factor activity"/>
    <property type="evidence" value="ECO:0007669"/>
    <property type="project" value="TreeGrafter"/>
</dbReference>
<dbReference type="InterPro" id="IPR036390">
    <property type="entry name" value="WH_DNA-bd_sf"/>
</dbReference>
<organism evidence="7 8">
    <name type="scientific">Amnibacterium flavum</name>
    <dbReference type="NCBI Taxonomy" id="2173173"/>
    <lineage>
        <taxon>Bacteria</taxon>
        <taxon>Bacillati</taxon>
        <taxon>Actinomycetota</taxon>
        <taxon>Actinomycetes</taxon>
        <taxon>Micrococcales</taxon>
        <taxon>Microbacteriaceae</taxon>
        <taxon>Amnibacterium</taxon>
    </lineage>
</organism>
<feature type="region of interest" description="Disordered" evidence="4">
    <location>
        <begin position="267"/>
        <end position="290"/>
    </location>
</feature>
<dbReference type="InterPro" id="IPR036388">
    <property type="entry name" value="WH-like_DNA-bd_sf"/>
</dbReference>
<dbReference type="PROSITE" id="PS51078">
    <property type="entry name" value="ICLR_ED"/>
    <property type="match status" value="1"/>
</dbReference>
<dbReference type="SMART" id="SM00346">
    <property type="entry name" value="HTH_ICLR"/>
    <property type="match status" value="1"/>
</dbReference>
<dbReference type="SUPFAM" id="SSF55781">
    <property type="entry name" value="GAF domain-like"/>
    <property type="match status" value="1"/>
</dbReference>
<dbReference type="Pfam" id="PF01614">
    <property type="entry name" value="IclR_C"/>
    <property type="match status" value="1"/>
</dbReference>
<protein>
    <submittedName>
        <fullName evidence="7">IclR family transcriptional regulator</fullName>
    </submittedName>
</protein>
<evidence type="ECO:0000313" key="7">
    <source>
        <dbReference type="EMBL" id="PVZ94573.1"/>
    </source>
</evidence>
<evidence type="ECO:0000256" key="3">
    <source>
        <dbReference type="ARBA" id="ARBA00023163"/>
    </source>
</evidence>
<dbReference type="PROSITE" id="PS51077">
    <property type="entry name" value="HTH_ICLR"/>
    <property type="match status" value="1"/>
</dbReference>
<keyword evidence="8" id="KW-1185">Reference proteome</keyword>
<evidence type="ECO:0000256" key="4">
    <source>
        <dbReference type="SAM" id="MobiDB-lite"/>
    </source>
</evidence>
<evidence type="ECO:0000259" key="6">
    <source>
        <dbReference type="PROSITE" id="PS51078"/>
    </source>
</evidence>
<dbReference type="Gene3D" id="1.10.10.10">
    <property type="entry name" value="Winged helix-like DNA-binding domain superfamily/Winged helix DNA-binding domain"/>
    <property type="match status" value="1"/>
</dbReference>
<dbReference type="EMBL" id="QEOP01000002">
    <property type="protein sequence ID" value="PVZ94573.1"/>
    <property type="molecule type" value="Genomic_DNA"/>
</dbReference>
<dbReference type="PANTHER" id="PTHR30136:SF24">
    <property type="entry name" value="HTH-TYPE TRANSCRIPTIONAL REPRESSOR ALLR"/>
    <property type="match status" value="1"/>
</dbReference>
<dbReference type="GO" id="GO:0003677">
    <property type="term" value="F:DNA binding"/>
    <property type="evidence" value="ECO:0007669"/>
    <property type="project" value="UniProtKB-KW"/>
</dbReference>
<keyword evidence="1" id="KW-0805">Transcription regulation</keyword>
<evidence type="ECO:0000259" key="5">
    <source>
        <dbReference type="PROSITE" id="PS51077"/>
    </source>
</evidence>
<gene>
    <name evidence="7" type="ORF">DDQ50_12800</name>
</gene>
<name>A0A2V1HPL3_9MICO</name>
<dbReference type="InterPro" id="IPR014757">
    <property type="entry name" value="Tscrpt_reg_IclR_C"/>
</dbReference>
<dbReference type="Pfam" id="PF09339">
    <property type="entry name" value="HTH_IclR"/>
    <property type="match status" value="1"/>
</dbReference>
<dbReference type="Proteomes" id="UP000244893">
    <property type="component" value="Unassembled WGS sequence"/>
</dbReference>
<evidence type="ECO:0000256" key="1">
    <source>
        <dbReference type="ARBA" id="ARBA00023015"/>
    </source>
</evidence>
<dbReference type="InterPro" id="IPR050707">
    <property type="entry name" value="HTH_MetabolicPath_Reg"/>
</dbReference>
<keyword evidence="2" id="KW-0238">DNA-binding</keyword>
<dbReference type="Gene3D" id="3.30.450.40">
    <property type="match status" value="1"/>
</dbReference>
<dbReference type="OrthoDB" id="8479143at2"/>
<reference evidence="7 8" key="1">
    <citation type="submission" date="2018-05" db="EMBL/GenBank/DDBJ databases">
        <title>Amnibacterium sp. M8JJ-5, whole genome shotgun sequence.</title>
        <authorList>
            <person name="Tuo L."/>
        </authorList>
    </citation>
    <scope>NUCLEOTIDE SEQUENCE [LARGE SCALE GENOMIC DNA]</scope>
    <source>
        <strain evidence="7 8">M8JJ-5</strain>
    </source>
</reference>
<feature type="domain" description="HTH iclR-type" evidence="5">
    <location>
        <begin position="21"/>
        <end position="82"/>
    </location>
</feature>
<feature type="domain" description="IclR-ED" evidence="6">
    <location>
        <begin position="83"/>
        <end position="265"/>
    </location>
</feature>
<sequence>MANMDDMSETNMDLSSISGSAKGLVKGIAIVDLLAASPRPLRLTDIAASTGLPHATAVRLIDVLVELDIVRVEARGLYELGPRVAGWGQAFLNTLDISRLAFDIIEDLVDETNETSFLGVLDRNTVLYVAAVSSPQPVRPAARIGSRNPLHCTGIGKTLLAYSSPERRESLLQGDLVRRTENTITDRDALSIELDAIRDRGYAIDEIENEEGVRCVAAPVRDHLGQVVAAISVSAPAYRFTRDHVDRFAPRVVAAAMELSARVGYRGPDAAPPFPDTETAPAAQQEGIAR</sequence>
<dbReference type="PANTHER" id="PTHR30136">
    <property type="entry name" value="HELIX-TURN-HELIX TRANSCRIPTIONAL REGULATOR, ICLR FAMILY"/>
    <property type="match status" value="1"/>
</dbReference>
<proteinExistence type="predicted"/>
<dbReference type="SUPFAM" id="SSF46785">
    <property type="entry name" value="Winged helix' DNA-binding domain"/>
    <property type="match status" value="1"/>
</dbReference>
<keyword evidence="3" id="KW-0804">Transcription</keyword>
<evidence type="ECO:0000313" key="8">
    <source>
        <dbReference type="Proteomes" id="UP000244893"/>
    </source>
</evidence>
<comment type="caution">
    <text evidence="7">The sequence shown here is derived from an EMBL/GenBank/DDBJ whole genome shotgun (WGS) entry which is preliminary data.</text>
</comment>
<accession>A0A2V1HPL3</accession>